<dbReference type="EMBL" id="CADCVF010000054">
    <property type="protein sequence ID" value="CAA9461458.1"/>
    <property type="molecule type" value="Genomic_DNA"/>
</dbReference>
<feature type="non-terminal residue" evidence="1">
    <location>
        <position position="39"/>
    </location>
</feature>
<reference evidence="1" key="1">
    <citation type="submission" date="2020-02" db="EMBL/GenBank/DDBJ databases">
        <authorList>
            <person name="Meier V. D."/>
        </authorList>
    </citation>
    <scope>NUCLEOTIDE SEQUENCE</scope>
    <source>
        <strain evidence="1">AVDCRST_MAG58</strain>
    </source>
</reference>
<protein>
    <submittedName>
        <fullName evidence="1">Uncharacterized protein</fullName>
    </submittedName>
</protein>
<accession>A0A6J4R7T2</accession>
<dbReference type="AlphaFoldDB" id="A0A6J4R7T2"/>
<gene>
    <name evidence="1" type="ORF">AVDCRST_MAG58-2679</name>
</gene>
<proteinExistence type="predicted"/>
<organism evidence="1">
    <name type="scientific">uncultured Rubrobacteraceae bacterium</name>
    <dbReference type="NCBI Taxonomy" id="349277"/>
    <lineage>
        <taxon>Bacteria</taxon>
        <taxon>Bacillati</taxon>
        <taxon>Actinomycetota</taxon>
        <taxon>Rubrobacteria</taxon>
        <taxon>Rubrobacterales</taxon>
        <taxon>Rubrobacteraceae</taxon>
        <taxon>environmental samples</taxon>
    </lineage>
</organism>
<sequence>GYNLLASWHHRVLPHHRGLLLRRFPLARLPVGPPRGRRL</sequence>
<evidence type="ECO:0000313" key="1">
    <source>
        <dbReference type="EMBL" id="CAA9461458.1"/>
    </source>
</evidence>
<name>A0A6J4R7T2_9ACTN</name>
<feature type="non-terminal residue" evidence="1">
    <location>
        <position position="1"/>
    </location>
</feature>